<reference evidence="1" key="1">
    <citation type="submission" date="2018-05" db="EMBL/GenBank/DDBJ databases">
        <authorList>
            <person name="Lanie J.A."/>
            <person name="Ng W.-L."/>
            <person name="Kazmierczak K.M."/>
            <person name="Andrzejewski T.M."/>
            <person name="Davidsen T.M."/>
            <person name="Wayne K.J."/>
            <person name="Tettelin H."/>
            <person name="Glass J.I."/>
            <person name="Rusch D."/>
            <person name="Podicherti R."/>
            <person name="Tsui H.-C.T."/>
            <person name="Winkler M.E."/>
        </authorList>
    </citation>
    <scope>NUCLEOTIDE SEQUENCE</scope>
</reference>
<protein>
    <submittedName>
        <fullName evidence="1">Uncharacterized protein</fullName>
    </submittedName>
</protein>
<gene>
    <name evidence="1" type="ORF">METZ01_LOCUS507546</name>
</gene>
<feature type="non-terminal residue" evidence="1">
    <location>
        <position position="26"/>
    </location>
</feature>
<sequence length="26" mass="2720">MSVDGSWAVKLNSPMGAQDAVLTLKT</sequence>
<accession>A0A383ECR6</accession>
<organism evidence="1">
    <name type="scientific">marine metagenome</name>
    <dbReference type="NCBI Taxonomy" id="408172"/>
    <lineage>
        <taxon>unclassified sequences</taxon>
        <taxon>metagenomes</taxon>
        <taxon>ecological metagenomes</taxon>
    </lineage>
</organism>
<proteinExistence type="predicted"/>
<evidence type="ECO:0000313" key="1">
    <source>
        <dbReference type="EMBL" id="SVE54692.1"/>
    </source>
</evidence>
<dbReference type="EMBL" id="UINC01224887">
    <property type="protein sequence ID" value="SVE54692.1"/>
    <property type="molecule type" value="Genomic_DNA"/>
</dbReference>
<name>A0A383ECR6_9ZZZZ</name>
<dbReference type="AlphaFoldDB" id="A0A383ECR6"/>